<evidence type="ECO:0000313" key="2">
    <source>
        <dbReference type="EMBL" id="AEV80649.1"/>
    </source>
</evidence>
<sequence length="181" mass="20940">MLGLSVVWILMSVMMNVCAGMDTPQMCVDDKHQVKVKCSLLRLNTELYWFVNDSQRIWAFDFETQLPYRVEVHPSMMQPSEFEMILRIPLSPQTTVGILLDMGENRQDLLCTGVVPHRKHMSDCGPEIDVYILCSVCVMLSLSVVVAGILKMDYDTSRHLTGYKSWLSRRTRYFEPAVKRW</sequence>
<keyword evidence="1" id="KW-1133">Transmembrane helix</keyword>
<gene>
    <name evidence="2" type="primary">UL121</name>
</gene>
<name>G8XU09_SCMVC</name>
<dbReference type="InterPro" id="IPR022545">
    <property type="entry name" value="HHV_UL121"/>
</dbReference>
<keyword evidence="1" id="KW-0812">Transmembrane</keyword>
<proteinExistence type="predicted"/>
<feature type="transmembrane region" description="Helical" evidence="1">
    <location>
        <begin position="130"/>
        <end position="150"/>
    </location>
</feature>
<protein>
    <submittedName>
        <fullName evidence="2">Membrane protein UL121</fullName>
    </submittedName>
</protein>
<keyword evidence="1" id="KW-0472">Membrane</keyword>
<dbReference type="EMBL" id="FJ483969">
    <property type="protein sequence ID" value="AEV80649.1"/>
    <property type="molecule type" value="Genomic_DNA"/>
</dbReference>
<organismHost>
    <name type="scientific">Macaca</name>
    <name type="common">macaques</name>
    <dbReference type="NCBI Taxonomy" id="9539"/>
</organismHost>
<reference evidence="2" key="1">
    <citation type="submission" date="2011-12" db="EMBL/GenBank/DDBJ databases">
        <title>Comparative genomics of primate cytomegaloviruses.</title>
        <authorList>
            <person name="Davison A.J."/>
            <person name="Holton M."/>
            <person name="Dolan A."/>
            <person name="Dargan D.J."/>
            <person name="Gatherer D."/>
            <person name="Hayward G.S."/>
        </authorList>
    </citation>
    <scope>NUCLEOTIDE SEQUENCE [LARGE SCALE GENOMIC DNA]</scope>
    <source>
        <strain evidence="2">Colburn</strain>
    </source>
</reference>
<evidence type="ECO:0000313" key="3">
    <source>
        <dbReference type="Proteomes" id="UP000113346"/>
    </source>
</evidence>
<organism evidence="2 3">
    <name type="scientific">Simian cytomegalovirus (strain Colburn)</name>
    <dbReference type="NCBI Taxonomy" id="50292"/>
    <lineage>
        <taxon>Viruses</taxon>
        <taxon>Duplodnaviria</taxon>
        <taxon>Heunggongvirae</taxon>
        <taxon>Peploviricota</taxon>
        <taxon>Herviviricetes</taxon>
        <taxon>Herpesvirales</taxon>
        <taxon>Orthoherpesviridae</taxon>
        <taxon>Betaherpesvirinae</taxon>
        <taxon>Cytomegalovirus</taxon>
        <taxon>Cytomegalovirus cercopithecinebeta5</taxon>
    </lineage>
</organism>
<dbReference type="Pfam" id="PF10838">
    <property type="entry name" value="DUF2677"/>
    <property type="match status" value="1"/>
</dbReference>
<accession>G8XU09</accession>
<evidence type="ECO:0000256" key="1">
    <source>
        <dbReference type="SAM" id="Phobius"/>
    </source>
</evidence>
<dbReference type="Proteomes" id="UP000113346">
    <property type="component" value="Segment"/>
</dbReference>